<dbReference type="InterPro" id="IPR029063">
    <property type="entry name" value="SAM-dependent_MTases_sf"/>
</dbReference>
<dbReference type="RefSeq" id="WP_148842480.1">
    <property type="nucleotide sequence ID" value="NZ_SJLL01000028.1"/>
</dbReference>
<dbReference type="EC" id="2.1.1.199" evidence="2"/>
<reference evidence="2 3" key="1">
    <citation type="submission" date="2019-02" db="EMBL/GenBank/DDBJ databases">
        <title>Novel genomic isolates of S. pyogenes and S. dysgalactiae subsp. equisimilis associated to necrotising fasciitis (NSTI).</title>
        <authorList>
            <person name="Barrantes I."/>
        </authorList>
    </citation>
    <scope>NUCLEOTIDE SEQUENCE [LARGE SCALE GENOMIC DNA]</scope>
    <source>
        <strain evidence="2 3">SPY2028</strain>
    </source>
</reference>
<name>A0A5S4TIY8_STRPY</name>
<dbReference type="GO" id="GO:0032259">
    <property type="term" value="P:methylation"/>
    <property type="evidence" value="ECO:0007669"/>
    <property type="project" value="UniProtKB-KW"/>
</dbReference>
<protein>
    <submittedName>
        <fullName evidence="2">16S rRNA (Cytosine(1402)-N(4))-methyltransferase</fullName>
        <ecNumber evidence="2">2.1.1.199</ecNumber>
    </submittedName>
</protein>
<evidence type="ECO:0000313" key="3">
    <source>
        <dbReference type="Proteomes" id="UP000324058"/>
    </source>
</evidence>
<evidence type="ECO:0000313" key="2">
    <source>
        <dbReference type="EMBL" id="TYK98443.1"/>
    </source>
</evidence>
<keyword evidence="2" id="KW-0489">Methyltransferase</keyword>
<dbReference type="OrthoDB" id="9806637at2"/>
<dbReference type="InterPro" id="IPR002903">
    <property type="entry name" value="RsmH"/>
</dbReference>
<keyword evidence="2" id="KW-0808">Transferase</keyword>
<gene>
    <name evidence="2" type="primary">mraW</name>
    <name evidence="2" type="ORF">E0F66_09855</name>
</gene>
<feature type="non-terminal residue" evidence="2">
    <location>
        <position position="1"/>
    </location>
</feature>
<dbReference type="Gene3D" id="3.40.50.150">
    <property type="entry name" value="Vaccinia Virus protein VP39"/>
    <property type="match status" value="1"/>
</dbReference>
<comment type="caution">
    <text evidence="2">The sequence shown here is derived from an EMBL/GenBank/DDBJ whole genome shotgun (WGS) entry which is preliminary data.</text>
</comment>
<evidence type="ECO:0000256" key="1">
    <source>
        <dbReference type="SAM" id="MobiDB-lite"/>
    </source>
</evidence>
<dbReference type="Proteomes" id="UP000324058">
    <property type="component" value="Unassembled WGS sequence"/>
</dbReference>
<dbReference type="GO" id="GO:0008168">
    <property type="term" value="F:methyltransferase activity"/>
    <property type="evidence" value="ECO:0007669"/>
    <property type="project" value="UniProtKB-KW"/>
</dbReference>
<dbReference type="EMBL" id="SJLL01000028">
    <property type="protein sequence ID" value="TYK98443.1"/>
    <property type="molecule type" value="Genomic_DNA"/>
</dbReference>
<accession>A0A5S4TIY8</accession>
<organism evidence="2 3">
    <name type="scientific">Streptococcus pyogenes</name>
    <dbReference type="NCBI Taxonomy" id="1314"/>
    <lineage>
        <taxon>Bacteria</taxon>
        <taxon>Bacillati</taxon>
        <taxon>Bacillota</taxon>
        <taxon>Bacilli</taxon>
        <taxon>Lactobacillales</taxon>
        <taxon>Streptococcaceae</taxon>
        <taxon>Streptococcus</taxon>
    </lineage>
</organism>
<dbReference type="AlphaFoldDB" id="A0A5S4TIY8"/>
<proteinExistence type="predicted"/>
<feature type="region of interest" description="Disordered" evidence="1">
    <location>
        <begin position="36"/>
        <end position="60"/>
    </location>
</feature>
<dbReference type="Pfam" id="PF01795">
    <property type="entry name" value="Methyltransf_5"/>
    <property type="match status" value="1"/>
</dbReference>
<sequence length="60" mass="6937">ELKPKEELVSRKPILPSAEELEANNRSHSAKLRVARKINKKEEKHGRKNRKNKPVIANEV</sequence>